<accession>A0ACB6SJ34</accession>
<name>A0ACB6SJ34_9PLEO</name>
<sequence length="151" mass="16962">MTRYPVVGILRRQDRNTTSSLRTSSKPASQHQKKTVRFMPITTIVADEIVGEEDNFKVYINLSPLHLDQPWVDAYKTKSESLAYEHRFWAEIQVAVGAALNNRSLSKEVLAQAHCLLIVTLHTSSDDAGNDNGESQAKSWTSELQVMVPVH</sequence>
<dbReference type="EMBL" id="MU006701">
    <property type="protein sequence ID" value="KAF2633700.1"/>
    <property type="molecule type" value="Genomic_DNA"/>
</dbReference>
<reference evidence="1" key="1">
    <citation type="journal article" date="2020" name="Stud. Mycol.">
        <title>101 Dothideomycetes genomes: a test case for predicting lifestyles and emergence of pathogens.</title>
        <authorList>
            <person name="Haridas S."/>
            <person name="Albert R."/>
            <person name="Binder M."/>
            <person name="Bloem J."/>
            <person name="Labutti K."/>
            <person name="Salamov A."/>
            <person name="Andreopoulos B."/>
            <person name="Baker S."/>
            <person name="Barry K."/>
            <person name="Bills G."/>
            <person name="Bluhm B."/>
            <person name="Cannon C."/>
            <person name="Castanera R."/>
            <person name="Culley D."/>
            <person name="Daum C."/>
            <person name="Ezra D."/>
            <person name="Gonzalez J."/>
            <person name="Henrissat B."/>
            <person name="Kuo A."/>
            <person name="Liang C."/>
            <person name="Lipzen A."/>
            <person name="Lutzoni F."/>
            <person name="Magnuson J."/>
            <person name="Mondo S."/>
            <person name="Nolan M."/>
            <person name="Ohm R."/>
            <person name="Pangilinan J."/>
            <person name="Park H.-J."/>
            <person name="Ramirez L."/>
            <person name="Alfaro M."/>
            <person name="Sun H."/>
            <person name="Tritt A."/>
            <person name="Yoshinaga Y."/>
            <person name="Zwiers L.-H."/>
            <person name="Turgeon B."/>
            <person name="Goodwin S."/>
            <person name="Spatafora J."/>
            <person name="Crous P."/>
            <person name="Grigoriev I."/>
        </authorList>
    </citation>
    <scope>NUCLEOTIDE SEQUENCE</scope>
    <source>
        <strain evidence="1">CBS 525.71</strain>
    </source>
</reference>
<gene>
    <name evidence="1" type="ORF">BU25DRAFT_416873</name>
</gene>
<organism evidence="1 2">
    <name type="scientific">Macroventuria anomochaeta</name>
    <dbReference type="NCBI Taxonomy" id="301207"/>
    <lineage>
        <taxon>Eukaryota</taxon>
        <taxon>Fungi</taxon>
        <taxon>Dikarya</taxon>
        <taxon>Ascomycota</taxon>
        <taxon>Pezizomycotina</taxon>
        <taxon>Dothideomycetes</taxon>
        <taxon>Pleosporomycetidae</taxon>
        <taxon>Pleosporales</taxon>
        <taxon>Pleosporineae</taxon>
        <taxon>Didymellaceae</taxon>
        <taxon>Macroventuria</taxon>
    </lineage>
</organism>
<keyword evidence="2" id="KW-1185">Reference proteome</keyword>
<comment type="caution">
    <text evidence="1">The sequence shown here is derived from an EMBL/GenBank/DDBJ whole genome shotgun (WGS) entry which is preliminary data.</text>
</comment>
<protein>
    <submittedName>
        <fullName evidence="1">Uncharacterized protein</fullName>
    </submittedName>
</protein>
<evidence type="ECO:0000313" key="2">
    <source>
        <dbReference type="Proteomes" id="UP000799754"/>
    </source>
</evidence>
<proteinExistence type="predicted"/>
<dbReference type="Proteomes" id="UP000799754">
    <property type="component" value="Unassembled WGS sequence"/>
</dbReference>
<evidence type="ECO:0000313" key="1">
    <source>
        <dbReference type="EMBL" id="KAF2633700.1"/>
    </source>
</evidence>